<dbReference type="GO" id="GO:0006303">
    <property type="term" value="P:double-strand break repair via nonhomologous end joining"/>
    <property type="evidence" value="ECO:0007669"/>
    <property type="project" value="TreeGrafter"/>
</dbReference>
<organism evidence="3">
    <name type="scientific">Hymenochirus curtipes</name>
    <name type="common">western dwarf clawed frog</name>
    <dbReference type="NCBI Taxonomy" id="8362"/>
    <lineage>
        <taxon>Eukaryota</taxon>
        <taxon>Metazoa</taxon>
        <taxon>Chordata</taxon>
        <taxon>Craniata</taxon>
        <taxon>Vertebrata</taxon>
        <taxon>Euteleostomi</taxon>
        <taxon>Amphibia</taxon>
        <taxon>Batrachia</taxon>
        <taxon>Anura</taxon>
        <taxon>Pipoidea</taxon>
        <taxon>Pipidae</taxon>
        <taxon>Pipinae</taxon>
        <taxon>Hymenochirus</taxon>
    </lineage>
</organism>
<evidence type="ECO:0000259" key="2">
    <source>
        <dbReference type="Pfam" id="PF04675"/>
    </source>
</evidence>
<proteinExistence type="evidence at transcript level"/>
<evidence type="ECO:0000256" key="1">
    <source>
        <dbReference type="ARBA" id="ARBA00022598"/>
    </source>
</evidence>
<dbReference type="PANTHER" id="PTHR45997">
    <property type="entry name" value="DNA LIGASE 4"/>
    <property type="match status" value="1"/>
</dbReference>
<dbReference type="InterPro" id="IPR029710">
    <property type="entry name" value="LIG4"/>
</dbReference>
<dbReference type="GO" id="GO:0032807">
    <property type="term" value="C:DNA ligase IV complex"/>
    <property type="evidence" value="ECO:0007669"/>
    <property type="project" value="TreeGrafter"/>
</dbReference>
<keyword evidence="1 3" id="KW-0436">Ligase</keyword>
<dbReference type="GO" id="GO:0005524">
    <property type="term" value="F:ATP binding"/>
    <property type="evidence" value="ECO:0007669"/>
    <property type="project" value="InterPro"/>
</dbReference>
<reference evidence="3" key="1">
    <citation type="submission" date="2011-09" db="EMBL/GenBank/DDBJ databases">
        <title>The odds of duplicate gene persistence after polyploidization.</title>
        <authorList>
            <person name="Chain F.J.J."/>
            <person name="Evans B.J."/>
            <person name="Dushoff J."/>
        </authorList>
    </citation>
    <scope>NUCLEOTIDE SEQUENCE</scope>
    <source>
        <tissue evidence="3">Liver</tissue>
    </source>
</reference>
<dbReference type="PANTHER" id="PTHR45997:SF1">
    <property type="entry name" value="DNA LIGASE 4"/>
    <property type="match status" value="1"/>
</dbReference>
<feature type="non-terminal residue" evidence="3">
    <location>
        <position position="125"/>
    </location>
</feature>
<protein>
    <submittedName>
        <fullName evidence="3">Putative dna ligase 4</fullName>
    </submittedName>
</protein>
<name>G5E3C7_9PIPI</name>
<dbReference type="EMBL" id="JP287891">
    <property type="protein sequence ID" value="AEQ18564.1"/>
    <property type="molecule type" value="mRNA"/>
</dbReference>
<dbReference type="InterPro" id="IPR012308">
    <property type="entry name" value="DNA_ligase_ATP-dep_N"/>
</dbReference>
<evidence type="ECO:0000313" key="3">
    <source>
        <dbReference type="EMBL" id="AEQ18564.1"/>
    </source>
</evidence>
<accession>G5E3C7</accession>
<dbReference type="InterPro" id="IPR036599">
    <property type="entry name" value="DNA_ligase_N_sf"/>
</dbReference>
<dbReference type="AlphaFoldDB" id="G5E3C7"/>
<dbReference type="Gene3D" id="1.10.3260.10">
    <property type="entry name" value="DNA ligase, ATP-dependent, N-terminal domain"/>
    <property type="match status" value="1"/>
</dbReference>
<dbReference type="GO" id="GO:0005958">
    <property type="term" value="C:DNA-dependent protein kinase-DNA ligase 4 complex"/>
    <property type="evidence" value="ECO:0007669"/>
    <property type="project" value="TreeGrafter"/>
</dbReference>
<dbReference type="GO" id="GO:0003910">
    <property type="term" value="F:DNA ligase (ATP) activity"/>
    <property type="evidence" value="ECO:0007669"/>
    <property type="project" value="InterPro"/>
</dbReference>
<sequence>ASEVPFTDLCCTLEKNKCKNRTEKINIFKQFVDSWRKFHEALHKNEHSTTDSFYQAMRLVLPQLERERMAYGIKTMLAKLYIKVLELPREGKDAIKLLNYRTPTSLHGEAGDFTAIAYFVLKSRC</sequence>
<dbReference type="Pfam" id="PF04675">
    <property type="entry name" value="DNA_ligase_A_N"/>
    <property type="match status" value="1"/>
</dbReference>
<dbReference type="GO" id="GO:0033152">
    <property type="term" value="P:immunoglobulin V(D)J recombination"/>
    <property type="evidence" value="ECO:0007669"/>
    <property type="project" value="TreeGrafter"/>
</dbReference>
<dbReference type="GO" id="GO:0006297">
    <property type="term" value="P:nucleotide-excision repair, DNA gap filling"/>
    <property type="evidence" value="ECO:0007669"/>
    <property type="project" value="TreeGrafter"/>
</dbReference>
<feature type="domain" description="DNA ligase ATP-dependent N-terminal" evidence="2">
    <location>
        <begin position="6"/>
        <end position="125"/>
    </location>
</feature>
<feature type="non-terminal residue" evidence="3">
    <location>
        <position position="1"/>
    </location>
</feature>
<dbReference type="GO" id="GO:0003677">
    <property type="term" value="F:DNA binding"/>
    <property type="evidence" value="ECO:0007669"/>
    <property type="project" value="InterPro"/>
</dbReference>